<accession>A0A7J6RCY8</accession>
<dbReference type="GO" id="GO:0006680">
    <property type="term" value="P:glucosylceramide catabolic process"/>
    <property type="evidence" value="ECO:0007669"/>
    <property type="project" value="TreeGrafter"/>
</dbReference>
<protein>
    <recommendedName>
        <fullName evidence="4">Glycosyl hydrolase family 30 TIM-barrel domain-containing protein</fullName>
    </recommendedName>
</protein>
<evidence type="ECO:0000313" key="7">
    <source>
        <dbReference type="Proteomes" id="UP000553632"/>
    </source>
</evidence>
<feature type="domain" description="Glycosyl hydrolase family 30 TIM-barrel" evidence="4">
    <location>
        <begin position="25"/>
        <end position="282"/>
    </location>
</feature>
<dbReference type="PANTHER" id="PTHR11069">
    <property type="entry name" value="GLUCOSYLCERAMIDASE"/>
    <property type="match status" value="1"/>
</dbReference>
<dbReference type="InterPro" id="IPR001139">
    <property type="entry name" value="Glyco_hydro_30"/>
</dbReference>
<keyword evidence="7" id="KW-1185">Reference proteome</keyword>
<gene>
    <name evidence="5" type="ORF">FOZ62_025249</name>
    <name evidence="6" type="ORF">FOZ63_026853</name>
</gene>
<dbReference type="AlphaFoldDB" id="A0A7J6RCY8"/>
<sequence>MSTARLCFVDSADVWADSVNPWPIIGFGGAIPEQVFSYLNVRGENIKKVADVYFDPAGLDYNMLRVPIHATVDGYVFAEVPDDFELEHFDYNLTGDRENGKMEMLEEILKKKKDVKILGSAWSPPSWMKLGDHSMNGSPNPCLKRDLRYHKVWAKYLVTWVEAYERLGVPIWAITQQNEPQNYFTKSWATCVFEPEAQLAFIRDHLGPAMKAANRSTKLFFNDDVKTFLRDVAKLILEDEVAAEFVDGAAVHWYTFDQYAALKDYKEKYLDQYLLISTEASELTFRSCMRYSLSRSGSSTEHSWHGLVVSEVKPVDCAE</sequence>
<evidence type="ECO:0000259" key="4">
    <source>
        <dbReference type="Pfam" id="PF02055"/>
    </source>
</evidence>
<comment type="caution">
    <text evidence="5">The sequence shown here is derived from an EMBL/GenBank/DDBJ whole genome shotgun (WGS) entry which is preliminary data.</text>
</comment>
<name>A0A7J6RCY8_PEROL</name>
<comment type="similarity">
    <text evidence="1">Belongs to the glycosyl hydrolase 30 family.</text>
</comment>
<dbReference type="PANTHER" id="PTHR11069:SF23">
    <property type="entry name" value="LYSOSOMAL ACID GLUCOSYLCERAMIDASE"/>
    <property type="match status" value="1"/>
</dbReference>
<dbReference type="PRINTS" id="PR00843">
    <property type="entry name" value="GLHYDRLASE30"/>
</dbReference>
<dbReference type="Gene3D" id="3.20.20.80">
    <property type="entry name" value="Glycosidases"/>
    <property type="match status" value="1"/>
</dbReference>
<dbReference type="SUPFAM" id="SSF51445">
    <property type="entry name" value="(Trans)glycosidases"/>
    <property type="match status" value="1"/>
</dbReference>
<dbReference type="Proteomes" id="UP000574390">
    <property type="component" value="Unassembled WGS sequence"/>
</dbReference>
<dbReference type="Pfam" id="PF02055">
    <property type="entry name" value="Glyco_hydro_30"/>
    <property type="match status" value="1"/>
</dbReference>
<evidence type="ECO:0000313" key="6">
    <source>
        <dbReference type="EMBL" id="KAF4734727.1"/>
    </source>
</evidence>
<evidence type="ECO:0000313" key="8">
    <source>
        <dbReference type="Proteomes" id="UP000574390"/>
    </source>
</evidence>
<dbReference type="Proteomes" id="UP000553632">
    <property type="component" value="Unassembled WGS sequence"/>
</dbReference>
<dbReference type="EMBL" id="JABANM010022980">
    <property type="protein sequence ID" value="KAF4718669.1"/>
    <property type="molecule type" value="Genomic_DNA"/>
</dbReference>
<dbReference type="GO" id="GO:0004348">
    <property type="term" value="F:glucosylceramidase activity"/>
    <property type="evidence" value="ECO:0007669"/>
    <property type="project" value="InterPro"/>
</dbReference>
<dbReference type="InterPro" id="IPR017853">
    <property type="entry name" value="GH"/>
</dbReference>
<proteinExistence type="inferred from homology"/>
<keyword evidence="2" id="KW-0732">Signal</keyword>
<keyword evidence="3" id="KW-0378">Hydrolase</keyword>
<evidence type="ECO:0000256" key="1">
    <source>
        <dbReference type="ARBA" id="ARBA00005382"/>
    </source>
</evidence>
<reference evidence="7 8" key="1">
    <citation type="submission" date="2020-04" db="EMBL/GenBank/DDBJ databases">
        <title>Perkinsus olseni comparative genomics.</title>
        <authorList>
            <person name="Bogema D.R."/>
        </authorList>
    </citation>
    <scope>NUCLEOTIDE SEQUENCE [LARGE SCALE GENOMIC DNA]</scope>
    <source>
        <strain evidence="5">ATCC PRA-205</strain>
        <strain evidence="6 7">ATCC PRA-207</strain>
    </source>
</reference>
<evidence type="ECO:0000256" key="3">
    <source>
        <dbReference type="ARBA" id="ARBA00022801"/>
    </source>
</evidence>
<dbReference type="GO" id="GO:0016020">
    <property type="term" value="C:membrane"/>
    <property type="evidence" value="ECO:0007669"/>
    <property type="project" value="GOC"/>
</dbReference>
<dbReference type="InterPro" id="IPR033453">
    <property type="entry name" value="Glyco_hydro_30_TIM-barrel"/>
</dbReference>
<dbReference type="OMA" id="VHTTILA"/>
<evidence type="ECO:0000313" key="5">
    <source>
        <dbReference type="EMBL" id="KAF4718669.1"/>
    </source>
</evidence>
<dbReference type="EMBL" id="JABANO010016697">
    <property type="protein sequence ID" value="KAF4734727.1"/>
    <property type="molecule type" value="Genomic_DNA"/>
</dbReference>
<evidence type="ECO:0000256" key="2">
    <source>
        <dbReference type="ARBA" id="ARBA00022729"/>
    </source>
</evidence>
<organism evidence="5 8">
    <name type="scientific">Perkinsus olseni</name>
    <name type="common">Perkinsus atlanticus</name>
    <dbReference type="NCBI Taxonomy" id="32597"/>
    <lineage>
        <taxon>Eukaryota</taxon>
        <taxon>Sar</taxon>
        <taxon>Alveolata</taxon>
        <taxon>Perkinsozoa</taxon>
        <taxon>Perkinsea</taxon>
        <taxon>Perkinsida</taxon>
        <taxon>Perkinsidae</taxon>
        <taxon>Perkinsus</taxon>
    </lineage>
</organism>